<comment type="caution">
    <text evidence="1">The sequence shown here is derived from an EMBL/GenBank/DDBJ whole genome shotgun (WGS) entry which is preliminary data.</text>
</comment>
<proteinExistence type="predicted"/>
<sequence length="104" mass="11689">MFHFDRRQPVKKLSGRLLVRATGSTTLKHGITYPTMSTACMTLNSAQGPWLNDSELDDWLMQRGRFEHPEAPGNGEKPSGGFRLLLCKRPWQSPPALQMSYAGE</sequence>
<evidence type="ECO:0000313" key="1">
    <source>
        <dbReference type="EMBL" id="KAF7504371.1"/>
    </source>
</evidence>
<evidence type="ECO:0000313" key="2">
    <source>
        <dbReference type="Proteomes" id="UP000606974"/>
    </source>
</evidence>
<dbReference type="EMBL" id="JAACFV010000140">
    <property type="protein sequence ID" value="KAF7504371.1"/>
    <property type="molecule type" value="Genomic_DNA"/>
</dbReference>
<keyword evidence="2" id="KW-1185">Reference proteome</keyword>
<dbReference type="OrthoDB" id="5396681at2759"/>
<accession>A0A8H7E2Q7</accession>
<dbReference type="AlphaFoldDB" id="A0A8H7E2Q7"/>
<dbReference type="Proteomes" id="UP000606974">
    <property type="component" value="Unassembled WGS sequence"/>
</dbReference>
<name>A0A8H7E2Q7_9EURO</name>
<organism evidence="1 2">
    <name type="scientific">Endocarpon pusillum</name>
    <dbReference type="NCBI Taxonomy" id="364733"/>
    <lineage>
        <taxon>Eukaryota</taxon>
        <taxon>Fungi</taxon>
        <taxon>Dikarya</taxon>
        <taxon>Ascomycota</taxon>
        <taxon>Pezizomycotina</taxon>
        <taxon>Eurotiomycetes</taxon>
        <taxon>Chaetothyriomycetidae</taxon>
        <taxon>Verrucariales</taxon>
        <taxon>Verrucariaceae</taxon>
        <taxon>Endocarpon</taxon>
    </lineage>
</organism>
<gene>
    <name evidence="1" type="ORF">GJ744_002428</name>
</gene>
<protein>
    <submittedName>
        <fullName evidence="1">Uncharacterized protein</fullName>
    </submittedName>
</protein>
<reference evidence="1" key="1">
    <citation type="submission" date="2020-02" db="EMBL/GenBank/DDBJ databases">
        <authorList>
            <person name="Palmer J.M."/>
        </authorList>
    </citation>
    <scope>NUCLEOTIDE SEQUENCE</scope>
    <source>
        <strain evidence="1">EPUS1.4</strain>
        <tissue evidence="1">Thallus</tissue>
    </source>
</reference>